<evidence type="ECO:0000313" key="1">
    <source>
        <dbReference type="EMBL" id="KFM81629.1"/>
    </source>
</evidence>
<dbReference type="AlphaFoldDB" id="A0A087UW90"/>
<accession>A0A087UW90</accession>
<evidence type="ECO:0000313" key="2">
    <source>
        <dbReference type="Proteomes" id="UP000054359"/>
    </source>
</evidence>
<dbReference type="Proteomes" id="UP000054359">
    <property type="component" value="Unassembled WGS sequence"/>
</dbReference>
<feature type="non-terminal residue" evidence="1">
    <location>
        <position position="45"/>
    </location>
</feature>
<sequence>MQGRRLNSMPSWRRGQHARCVFERSVVQVLERALFILPISCYKIF</sequence>
<dbReference type="EMBL" id="KK121954">
    <property type="protein sequence ID" value="KFM81629.1"/>
    <property type="molecule type" value="Genomic_DNA"/>
</dbReference>
<reference evidence="1 2" key="1">
    <citation type="submission" date="2013-11" db="EMBL/GenBank/DDBJ databases">
        <title>Genome sequencing of Stegodyphus mimosarum.</title>
        <authorList>
            <person name="Bechsgaard J."/>
        </authorList>
    </citation>
    <scope>NUCLEOTIDE SEQUENCE [LARGE SCALE GENOMIC DNA]</scope>
</reference>
<protein>
    <submittedName>
        <fullName evidence="1">Uncharacterized protein</fullName>
    </submittedName>
</protein>
<proteinExistence type="predicted"/>
<gene>
    <name evidence="1" type="ORF">X975_03526</name>
</gene>
<keyword evidence="2" id="KW-1185">Reference proteome</keyword>
<name>A0A087UW90_STEMI</name>
<organism evidence="1 2">
    <name type="scientific">Stegodyphus mimosarum</name>
    <name type="common">African social velvet spider</name>
    <dbReference type="NCBI Taxonomy" id="407821"/>
    <lineage>
        <taxon>Eukaryota</taxon>
        <taxon>Metazoa</taxon>
        <taxon>Ecdysozoa</taxon>
        <taxon>Arthropoda</taxon>
        <taxon>Chelicerata</taxon>
        <taxon>Arachnida</taxon>
        <taxon>Araneae</taxon>
        <taxon>Araneomorphae</taxon>
        <taxon>Entelegynae</taxon>
        <taxon>Eresoidea</taxon>
        <taxon>Eresidae</taxon>
        <taxon>Stegodyphus</taxon>
    </lineage>
</organism>